<feature type="compositionally biased region" description="Polar residues" evidence="1">
    <location>
        <begin position="71"/>
        <end position="81"/>
    </location>
</feature>
<organism evidence="2 3">
    <name type="scientific">Oceanobacillus kapialis</name>
    <dbReference type="NCBI Taxonomy" id="481353"/>
    <lineage>
        <taxon>Bacteria</taxon>
        <taxon>Bacillati</taxon>
        <taxon>Bacillota</taxon>
        <taxon>Bacilli</taxon>
        <taxon>Bacillales</taxon>
        <taxon>Bacillaceae</taxon>
        <taxon>Oceanobacillus</taxon>
    </lineage>
</organism>
<proteinExistence type="predicted"/>
<feature type="region of interest" description="Disordered" evidence="1">
    <location>
        <begin position="50"/>
        <end position="100"/>
    </location>
</feature>
<evidence type="ECO:0000313" key="3">
    <source>
        <dbReference type="Proteomes" id="UP001597451"/>
    </source>
</evidence>
<gene>
    <name evidence="2" type="ORF">ACFSUN_06380</name>
</gene>
<dbReference type="Proteomes" id="UP001597451">
    <property type="component" value="Unassembled WGS sequence"/>
</dbReference>
<feature type="region of interest" description="Disordered" evidence="1">
    <location>
        <begin position="1"/>
        <end position="30"/>
    </location>
</feature>
<feature type="compositionally biased region" description="Basic and acidic residues" evidence="1">
    <location>
        <begin position="83"/>
        <end position="100"/>
    </location>
</feature>
<evidence type="ECO:0000256" key="1">
    <source>
        <dbReference type="SAM" id="MobiDB-lite"/>
    </source>
</evidence>
<protein>
    <recommendedName>
        <fullName evidence="4">RNA polymerase subunit sigma</fullName>
    </recommendedName>
</protein>
<keyword evidence="3" id="KW-1185">Reference proteome</keyword>
<evidence type="ECO:0008006" key="4">
    <source>
        <dbReference type="Google" id="ProtNLM"/>
    </source>
</evidence>
<dbReference type="RefSeq" id="WP_379561106.1">
    <property type="nucleotide sequence ID" value="NZ_CP085256.1"/>
</dbReference>
<name>A0ABW5PZ44_9BACI</name>
<accession>A0ABW5PZ44</accession>
<comment type="caution">
    <text evidence="2">The sequence shown here is derived from an EMBL/GenBank/DDBJ whole genome shotgun (WGS) entry which is preliminary data.</text>
</comment>
<dbReference type="EMBL" id="JBHUMX010000013">
    <property type="protein sequence ID" value="MFD2628410.1"/>
    <property type="molecule type" value="Genomic_DNA"/>
</dbReference>
<reference evidence="3" key="1">
    <citation type="journal article" date="2019" name="Int. J. Syst. Evol. Microbiol.">
        <title>The Global Catalogue of Microorganisms (GCM) 10K type strain sequencing project: providing services to taxonomists for standard genome sequencing and annotation.</title>
        <authorList>
            <consortium name="The Broad Institute Genomics Platform"/>
            <consortium name="The Broad Institute Genome Sequencing Center for Infectious Disease"/>
            <person name="Wu L."/>
            <person name="Ma J."/>
        </authorList>
    </citation>
    <scope>NUCLEOTIDE SEQUENCE [LARGE SCALE GENOMIC DNA]</scope>
    <source>
        <strain evidence="3">TISTR 1858</strain>
    </source>
</reference>
<feature type="compositionally biased region" description="Basic and acidic residues" evidence="1">
    <location>
        <begin position="56"/>
        <end position="70"/>
    </location>
</feature>
<evidence type="ECO:0000313" key="2">
    <source>
        <dbReference type="EMBL" id="MFD2628410.1"/>
    </source>
</evidence>
<sequence length="100" mass="11762">MSWRSIEMQVALPRTQDAGKMQEHQMKQNQHFQEALAGLQVKQQIEKRKQVNKFGNAEKVKKEDKRKDSFDQGSNEKQTPSDFMEKQEHPFLGKRIDFNG</sequence>